<proteinExistence type="predicted"/>
<feature type="domain" description="NodB homology" evidence="3">
    <location>
        <begin position="77"/>
        <end position="256"/>
    </location>
</feature>
<dbReference type="PANTHER" id="PTHR34216:SF3">
    <property type="entry name" value="POLY-BETA-1,6-N-ACETYL-D-GLUCOSAMINE N-DEACETYLASE"/>
    <property type="match status" value="1"/>
</dbReference>
<dbReference type="Proteomes" id="UP000198412">
    <property type="component" value="Unassembled WGS sequence"/>
</dbReference>
<dbReference type="EMBL" id="FZNX01000003">
    <property type="protein sequence ID" value="SNR64646.1"/>
    <property type="molecule type" value="Genomic_DNA"/>
</dbReference>
<comment type="subcellular location">
    <subcellularLocation>
        <location evidence="1">Secreted</location>
    </subcellularLocation>
</comment>
<evidence type="ECO:0000313" key="4">
    <source>
        <dbReference type="EMBL" id="SNR64646.1"/>
    </source>
</evidence>
<dbReference type="RefSeq" id="WP_089378535.1">
    <property type="nucleotide sequence ID" value="NZ_FZNX01000003.1"/>
</dbReference>
<dbReference type="PANTHER" id="PTHR34216">
    <property type="match status" value="1"/>
</dbReference>
<protein>
    <submittedName>
        <fullName evidence="4">Polysaccharide deacetylase</fullName>
    </submittedName>
</protein>
<reference evidence="5" key="1">
    <citation type="submission" date="2017-06" db="EMBL/GenBank/DDBJ databases">
        <authorList>
            <person name="Varghese N."/>
            <person name="Submissions S."/>
        </authorList>
    </citation>
    <scope>NUCLEOTIDE SEQUENCE [LARGE SCALE GENOMIC DNA]</scope>
    <source>
        <strain evidence="5">DSM 27993</strain>
    </source>
</reference>
<evidence type="ECO:0000256" key="1">
    <source>
        <dbReference type="ARBA" id="ARBA00004613"/>
    </source>
</evidence>
<gene>
    <name evidence="4" type="ORF">SAMN04488111_2266</name>
</gene>
<sequence length="327" mass="38425">MKKLSSYILKSLISISNQRILIPFYHAVSDEAPPFVEHLYRPRSIVNFERDLDTLLEFYKPISLKELTKLTKSELKGNENYFHLTFDDGLDNFYEIVAPILKKKNIPATIFLNTDFVDNKELFFRYKASLLLGEYLNSTVDVKNLFYKFLKKNNYTGTNVRAFLLTIKYQNRSILDDLADVLNYDFSYFLKIEKPYLSKIKIKELITEGFTFGAHSENHPFFNELTREEQLAQTFNSINWVKKELNQSVKAFSFPFHDIGIPKAFFEKLSDEMDISFGTSGIKRDSVKNNFQRISFERAPSNIKLFLIKEYFNYFLKIPLGKSIIKR</sequence>
<dbReference type="SUPFAM" id="SSF88713">
    <property type="entry name" value="Glycoside hydrolase/deacetylase"/>
    <property type="match status" value="1"/>
</dbReference>
<evidence type="ECO:0000259" key="3">
    <source>
        <dbReference type="Pfam" id="PF01522"/>
    </source>
</evidence>
<dbReference type="GO" id="GO:0005975">
    <property type="term" value="P:carbohydrate metabolic process"/>
    <property type="evidence" value="ECO:0007669"/>
    <property type="project" value="InterPro"/>
</dbReference>
<dbReference type="InterPro" id="IPR051398">
    <property type="entry name" value="Polysacch_Deacetylase"/>
</dbReference>
<keyword evidence="2" id="KW-0732">Signal</keyword>
<evidence type="ECO:0000313" key="5">
    <source>
        <dbReference type="Proteomes" id="UP000198412"/>
    </source>
</evidence>
<dbReference type="InterPro" id="IPR002509">
    <property type="entry name" value="NODB_dom"/>
</dbReference>
<dbReference type="Pfam" id="PF01522">
    <property type="entry name" value="Polysacc_deac_1"/>
    <property type="match status" value="1"/>
</dbReference>
<dbReference type="Gene3D" id="3.20.20.370">
    <property type="entry name" value="Glycoside hydrolase/deacetylase"/>
    <property type="match status" value="1"/>
</dbReference>
<dbReference type="GO" id="GO:0005576">
    <property type="term" value="C:extracellular region"/>
    <property type="evidence" value="ECO:0007669"/>
    <property type="project" value="UniProtKB-SubCell"/>
</dbReference>
<dbReference type="InterPro" id="IPR011330">
    <property type="entry name" value="Glyco_hydro/deAcase_b/a-brl"/>
</dbReference>
<organism evidence="4 5">
    <name type="scientific">Lutibacter flavus</name>
    <dbReference type="NCBI Taxonomy" id="691689"/>
    <lineage>
        <taxon>Bacteria</taxon>
        <taxon>Pseudomonadati</taxon>
        <taxon>Bacteroidota</taxon>
        <taxon>Flavobacteriia</taxon>
        <taxon>Flavobacteriales</taxon>
        <taxon>Flavobacteriaceae</taxon>
        <taxon>Lutibacter</taxon>
    </lineage>
</organism>
<dbReference type="AlphaFoldDB" id="A0A238Y015"/>
<dbReference type="OrthoDB" id="1446101at2"/>
<dbReference type="CDD" id="cd10918">
    <property type="entry name" value="CE4_NodB_like_5s_6s"/>
    <property type="match status" value="1"/>
</dbReference>
<evidence type="ECO:0000256" key="2">
    <source>
        <dbReference type="ARBA" id="ARBA00022729"/>
    </source>
</evidence>
<dbReference type="GO" id="GO:0016810">
    <property type="term" value="F:hydrolase activity, acting on carbon-nitrogen (but not peptide) bonds"/>
    <property type="evidence" value="ECO:0007669"/>
    <property type="project" value="InterPro"/>
</dbReference>
<name>A0A238Y015_9FLAO</name>
<keyword evidence="5" id="KW-1185">Reference proteome</keyword>
<accession>A0A238Y015</accession>